<gene>
    <name evidence="2" type="ORF">Bhyg_15074</name>
</gene>
<keyword evidence="1" id="KW-0732">Signal</keyword>
<evidence type="ECO:0000313" key="3">
    <source>
        <dbReference type="Proteomes" id="UP001151699"/>
    </source>
</evidence>
<evidence type="ECO:0000313" key="2">
    <source>
        <dbReference type="EMBL" id="KAJ6636484.1"/>
    </source>
</evidence>
<protein>
    <submittedName>
        <fullName evidence="2">Uncharacterized protein</fullName>
    </submittedName>
</protein>
<sequence length="48" mass="5504">MLRGLLIFAAGVYSGVYASQNYNIPRVDEPQKLLEKLQEFAESYKKKP</sequence>
<proteinExistence type="predicted"/>
<dbReference type="Proteomes" id="UP001151699">
    <property type="component" value="Chromosome C"/>
</dbReference>
<dbReference type="InterPro" id="IPR027854">
    <property type="entry name" value="STMP1"/>
</dbReference>
<keyword evidence="3" id="KW-1185">Reference proteome</keyword>
<name>A0A9Q0MT19_9DIPT</name>
<comment type="caution">
    <text evidence="2">The sequence shown here is derived from an EMBL/GenBank/DDBJ whole genome shotgun (WGS) entry which is preliminary data.</text>
</comment>
<dbReference type="OrthoDB" id="6347891at2759"/>
<feature type="signal peptide" evidence="1">
    <location>
        <begin position="1"/>
        <end position="18"/>
    </location>
</feature>
<organism evidence="2 3">
    <name type="scientific">Pseudolycoriella hygida</name>
    <dbReference type="NCBI Taxonomy" id="35572"/>
    <lineage>
        <taxon>Eukaryota</taxon>
        <taxon>Metazoa</taxon>
        <taxon>Ecdysozoa</taxon>
        <taxon>Arthropoda</taxon>
        <taxon>Hexapoda</taxon>
        <taxon>Insecta</taxon>
        <taxon>Pterygota</taxon>
        <taxon>Neoptera</taxon>
        <taxon>Endopterygota</taxon>
        <taxon>Diptera</taxon>
        <taxon>Nematocera</taxon>
        <taxon>Sciaroidea</taxon>
        <taxon>Sciaridae</taxon>
        <taxon>Pseudolycoriella</taxon>
    </lineage>
</organism>
<feature type="chain" id="PRO_5040359880" evidence="1">
    <location>
        <begin position="19"/>
        <end position="48"/>
    </location>
</feature>
<dbReference type="Pfam" id="PF15054">
    <property type="entry name" value="DUF4535"/>
    <property type="match status" value="1"/>
</dbReference>
<dbReference type="EMBL" id="WJQU01000004">
    <property type="protein sequence ID" value="KAJ6636484.1"/>
    <property type="molecule type" value="Genomic_DNA"/>
</dbReference>
<dbReference type="AlphaFoldDB" id="A0A9Q0MT19"/>
<evidence type="ECO:0000256" key="1">
    <source>
        <dbReference type="SAM" id="SignalP"/>
    </source>
</evidence>
<reference evidence="2" key="1">
    <citation type="submission" date="2022-07" db="EMBL/GenBank/DDBJ databases">
        <authorList>
            <person name="Trinca V."/>
            <person name="Uliana J.V.C."/>
            <person name="Torres T.T."/>
            <person name="Ward R.J."/>
            <person name="Monesi N."/>
        </authorList>
    </citation>
    <scope>NUCLEOTIDE SEQUENCE</scope>
    <source>
        <strain evidence="2">HSMRA1968</strain>
        <tissue evidence="2">Whole embryos</tissue>
    </source>
</reference>
<accession>A0A9Q0MT19</accession>